<evidence type="ECO:0000256" key="1">
    <source>
        <dbReference type="SAM" id="MobiDB-lite"/>
    </source>
</evidence>
<reference evidence="2 3" key="1">
    <citation type="submission" date="2018-09" db="EMBL/GenBank/DDBJ databases">
        <title>Genomic investigation of the strawberry pathogen Phytophthora fragariae indicates pathogenicity is determined by transcriptional variation in three key races.</title>
        <authorList>
            <person name="Adams T.M."/>
            <person name="Armitage A.D."/>
            <person name="Sobczyk M.K."/>
            <person name="Bates H.J."/>
            <person name="Dunwell J.M."/>
            <person name="Nellist C.F."/>
            <person name="Harrison R.J."/>
        </authorList>
    </citation>
    <scope>NUCLEOTIDE SEQUENCE [LARGE SCALE GENOMIC DNA]</scope>
    <source>
        <strain evidence="2 3">SCRP324</strain>
    </source>
</reference>
<feature type="region of interest" description="Disordered" evidence="1">
    <location>
        <begin position="104"/>
        <end position="139"/>
    </location>
</feature>
<evidence type="ECO:0000313" key="3">
    <source>
        <dbReference type="Proteomes" id="UP000435112"/>
    </source>
</evidence>
<dbReference type="InterPro" id="IPR035985">
    <property type="entry name" value="Ubiquitin-activating_enz"/>
</dbReference>
<dbReference type="AlphaFoldDB" id="A0A6A3NN14"/>
<protein>
    <submittedName>
        <fullName evidence="2">Uncharacterized protein</fullName>
    </submittedName>
</protein>
<evidence type="ECO:0000313" key="2">
    <source>
        <dbReference type="EMBL" id="KAE9045932.1"/>
    </source>
</evidence>
<dbReference type="Proteomes" id="UP000435112">
    <property type="component" value="Unassembled WGS sequence"/>
</dbReference>
<sequence length="249" mass="27886">MEWASTLRTSWRAKHRQSSVRGLRNSTLSWLNCHAVATRGNVGLSKTALMKRDLHNLVSDCQPAGMPVVLEEYRIHELLEGIPIFVLDCIDEFDTKIAVARQTATVRQGTPARQPPPARSEQTPGLLDQASQRSADNRGLDAQRTLQTTTLREQEIVFQFPDSLANDNTTGRVLASKPDVVALPLGGKPSRKNITVELFSGFMSPGAFDSGIRRWWRRFSDQLSDAQILDGHRWSAIQCRSSFAQWRCS</sequence>
<dbReference type="EMBL" id="QXFU01000061">
    <property type="protein sequence ID" value="KAE9045932.1"/>
    <property type="molecule type" value="Genomic_DNA"/>
</dbReference>
<dbReference type="GO" id="GO:0008641">
    <property type="term" value="F:ubiquitin-like modifier activating enzyme activity"/>
    <property type="evidence" value="ECO:0007669"/>
    <property type="project" value="InterPro"/>
</dbReference>
<organism evidence="2 3">
    <name type="scientific">Phytophthora rubi</name>
    <dbReference type="NCBI Taxonomy" id="129364"/>
    <lineage>
        <taxon>Eukaryota</taxon>
        <taxon>Sar</taxon>
        <taxon>Stramenopiles</taxon>
        <taxon>Oomycota</taxon>
        <taxon>Peronosporomycetes</taxon>
        <taxon>Peronosporales</taxon>
        <taxon>Peronosporaceae</taxon>
        <taxon>Phytophthora</taxon>
    </lineage>
</organism>
<gene>
    <name evidence="2" type="ORF">PR002_g1938</name>
</gene>
<dbReference type="SUPFAM" id="SSF69572">
    <property type="entry name" value="Activating enzymes of the ubiquitin-like proteins"/>
    <property type="match status" value="1"/>
</dbReference>
<accession>A0A6A3NN14</accession>
<name>A0A6A3NN14_9STRA</name>
<proteinExistence type="predicted"/>
<dbReference type="OrthoDB" id="10522084at2759"/>
<comment type="caution">
    <text evidence="2">The sequence shown here is derived from an EMBL/GenBank/DDBJ whole genome shotgun (WGS) entry which is preliminary data.</text>
</comment>